<feature type="transmembrane region" description="Helical" evidence="6">
    <location>
        <begin position="280"/>
        <end position="302"/>
    </location>
</feature>
<feature type="transmembrane region" description="Helical" evidence="6">
    <location>
        <begin position="85"/>
        <end position="106"/>
    </location>
</feature>
<evidence type="ECO:0000259" key="7">
    <source>
        <dbReference type="SMART" id="SM00752"/>
    </source>
</evidence>
<dbReference type="GeneID" id="14923312"/>
<dbReference type="PANTHER" id="PTHR39535">
    <property type="entry name" value="SPORULATION-DELAYING PROTEIN SDPB"/>
    <property type="match status" value="1"/>
</dbReference>
<dbReference type="InterPro" id="IPR052964">
    <property type="entry name" value="Sporulation_signal_mat"/>
</dbReference>
<feature type="transmembrane region" description="Helical" evidence="6">
    <location>
        <begin position="127"/>
        <end position="146"/>
    </location>
</feature>
<evidence type="ECO:0000313" key="8">
    <source>
        <dbReference type="EMBL" id="ELR22378.1"/>
    </source>
</evidence>
<dbReference type="AlphaFoldDB" id="L8HC95"/>
<evidence type="ECO:0000313" key="9">
    <source>
        <dbReference type="Proteomes" id="UP000011083"/>
    </source>
</evidence>
<protein>
    <recommendedName>
        <fullName evidence="7">HTTM-like domain-containing protein</fullName>
    </recommendedName>
</protein>
<dbReference type="Proteomes" id="UP000011083">
    <property type="component" value="Unassembled WGS sequence"/>
</dbReference>
<feature type="transmembrane region" description="Helical" evidence="6">
    <location>
        <begin position="323"/>
        <end position="341"/>
    </location>
</feature>
<organism evidence="8 9">
    <name type="scientific">Acanthamoeba castellanii (strain ATCC 30010 / Neff)</name>
    <dbReference type="NCBI Taxonomy" id="1257118"/>
    <lineage>
        <taxon>Eukaryota</taxon>
        <taxon>Amoebozoa</taxon>
        <taxon>Discosea</taxon>
        <taxon>Longamoebia</taxon>
        <taxon>Centramoebida</taxon>
        <taxon>Acanthamoebidae</taxon>
        <taxon>Acanthamoeba</taxon>
    </lineage>
</organism>
<dbReference type="STRING" id="1257118.L8HC95"/>
<evidence type="ECO:0000256" key="6">
    <source>
        <dbReference type="SAM" id="Phobius"/>
    </source>
</evidence>
<comment type="subcellular location">
    <subcellularLocation>
        <location evidence="1">Endomembrane system</location>
        <topology evidence="1">Multi-pass membrane protein</topology>
    </subcellularLocation>
</comment>
<name>L8HC95_ACACF</name>
<keyword evidence="9" id="KW-1185">Reference proteome</keyword>
<dbReference type="EMBL" id="KB007885">
    <property type="protein sequence ID" value="ELR22378.1"/>
    <property type="molecule type" value="Genomic_DNA"/>
</dbReference>
<keyword evidence="2 6" id="KW-0812">Transmembrane</keyword>
<dbReference type="VEuPathDB" id="AmoebaDB:ACA1_253850"/>
<dbReference type="PANTHER" id="PTHR39535:SF5">
    <property type="entry name" value="HTTM DOMAIN-CONTAINING PROTEIN"/>
    <property type="match status" value="1"/>
</dbReference>
<evidence type="ECO:0000256" key="2">
    <source>
        <dbReference type="ARBA" id="ARBA00022692"/>
    </source>
</evidence>
<dbReference type="OrthoDB" id="15875at2759"/>
<feature type="transmembrane region" description="Helical" evidence="6">
    <location>
        <begin position="347"/>
        <end position="365"/>
    </location>
</feature>
<dbReference type="SMART" id="SM00752">
    <property type="entry name" value="HTTM"/>
    <property type="match status" value="1"/>
</dbReference>
<gene>
    <name evidence="8" type="ORF">ACA1_253850</name>
</gene>
<evidence type="ECO:0000256" key="5">
    <source>
        <dbReference type="SAM" id="MobiDB-lite"/>
    </source>
</evidence>
<feature type="domain" description="HTTM-like" evidence="7">
    <location>
        <begin position="21"/>
        <end position="364"/>
    </location>
</feature>
<sequence length="777" mass="90109">MLFQRLVQLWTLYVWPYLRIAFGGDKRSAALFRVALAITVLGDVVDRANDLEAHYTDAGVLPRGLVLEKFTNATWLSLHMWGGSWWAMAIMFAIHLMAATAMLVGWHSRKAAFSVWLLTTSLQSRNILVLHSGDVLLRLSLFWALFLPLGDVFSLDAAFKKRHGTSRAYTSSSSPIRSIFASLLGSAAASESPSFEMERKEAHDRTFTTLVGSPQPSPSDRYSFINAGTLAVGLMYFTSVYHKTSDQWSVTGTATYFALQLDYFRMPMADLMLATLHPHLLPYFTFAVYYWFITLKSLSCLIARTAREWLGSFCMVFPYKTGFMRFFGVVGYMFMHLGFGLCMRLATFFWAAEAALCVLLPAWFWDEFLFKYVLPKTPERTQFELFYTKRSLFRFHERFAKVVGTFCLFPETEVKPLDELRIDDDATDSYQDEEERGHNRSQHSGASARSFADLVDASLVAVDHQGHVHQDFRAVVSLCYASPVLWPLGWLLTRLTNSNTLSRHFVRFGFCLNVVVEASLHFVLGPRLHALRHDIKLKRASDRQDSADTGANQWGGGKRNSSFHHKKNHQRFSIRHLFTLRTMNCLLRNLFCLWLVYFVFGWNMNNIGVSRWVPKQGIRWVAYTLHIDQAWNMFSPHPPDASWWYIIEGTLVNEDIVEMHRDRGMFEWKGVPLNDWSPPASVPDTIGNHRWFKFYEQVNNNHANAAIRLHWGRYICREWNKRHGYYERVYEFKIWWLSRRVFLDGSRKDQPKQQLWHHVCYDTKPTLPAHYKKPAPQ</sequence>
<proteinExistence type="predicted"/>
<dbReference type="InterPro" id="IPR011020">
    <property type="entry name" value="HTTM-like"/>
</dbReference>
<evidence type="ECO:0000256" key="3">
    <source>
        <dbReference type="ARBA" id="ARBA00022989"/>
    </source>
</evidence>
<reference evidence="8 9" key="1">
    <citation type="journal article" date="2013" name="Genome Biol.">
        <title>Genome of Acanthamoeba castellanii highlights extensive lateral gene transfer and early evolution of tyrosine kinase signaling.</title>
        <authorList>
            <person name="Clarke M."/>
            <person name="Lohan A.J."/>
            <person name="Liu B."/>
            <person name="Lagkouvardos I."/>
            <person name="Roy S."/>
            <person name="Zafar N."/>
            <person name="Bertelli C."/>
            <person name="Schilde C."/>
            <person name="Kianianmomeni A."/>
            <person name="Burglin T.R."/>
            <person name="Frech C."/>
            <person name="Turcotte B."/>
            <person name="Kopec K.O."/>
            <person name="Synnott J.M."/>
            <person name="Choo C."/>
            <person name="Paponov I."/>
            <person name="Finkler A."/>
            <person name="Soon Heng Tan C."/>
            <person name="Hutchins A.P."/>
            <person name="Weinmeier T."/>
            <person name="Rattei T."/>
            <person name="Chu J.S."/>
            <person name="Gimenez G."/>
            <person name="Irimia M."/>
            <person name="Rigden D.J."/>
            <person name="Fitzpatrick D.A."/>
            <person name="Lorenzo-Morales J."/>
            <person name="Bateman A."/>
            <person name="Chiu C.H."/>
            <person name="Tang P."/>
            <person name="Hegemann P."/>
            <person name="Fromm H."/>
            <person name="Raoult D."/>
            <person name="Greub G."/>
            <person name="Miranda-Saavedra D."/>
            <person name="Chen N."/>
            <person name="Nash P."/>
            <person name="Ginger M.L."/>
            <person name="Horn M."/>
            <person name="Schaap P."/>
            <person name="Caler L."/>
            <person name="Loftus B."/>
        </authorList>
    </citation>
    <scope>NUCLEOTIDE SEQUENCE [LARGE SCALE GENOMIC DNA]</scope>
    <source>
        <strain evidence="8 9">Neff</strain>
    </source>
</reference>
<keyword evidence="3 6" id="KW-1133">Transmembrane helix</keyword>
<accession>L8HC95</accession>
<evidence type="ECO:0000256" key="1">
    <source>
        <dbReference type="ARBA" id="ARBA00004127"/>
    </source>
</evidence>
<feature type="region of interest" description="Disordered" evidence="5">
    <location>
        <begin position="542"/>
        <end position="564"/>
    </location>
</feature>
<dbReference type="GO" id="GO:0012505">
    <property type="term" value="C:endomembrane system"/>
    <property type="evidence" value="ECO:0007669"/>
    <property type="project" value="UniProtKB-SubCell"/>
</dbReference>
<keyword evidence="4 6" id="KW-0472">Membrane</keyword>
<dbReference type="RefSeq" id="XP_004367634.1">
    <property type="nucleotide sequence ID" value="XM_004367577.1"/>
</dbReference>
<dbReference type="OMA" id="IGNHRWF"/>
<dbReference type="KEGG" id="acan:ACA1_253850"/>
<evidence type="ECO:0000256" key="4">
    <source>
        <dbReference type="ARBA" id="ARBA00023136"/>
    </source>
</evidence>